<keyword evidence="4" id="KW-0187">Copper transport</keyword>
<comment type="similarity">
    <text evidence="4">Belongs to the copper transporter (Ctr) (TC 1.A.56) family. SLC31A subfamily.</text>
</comment>
<evidence type="ECO:0000313" key="6">
    <source>
        <dbReference type="Proteomes" id="UP000515160"/>
    </source>
</evidence>
<keyword evidence="2 4" id="KW-1133">Transmembrane helix</keyword>
<feature type="compositionally biased region" description="Basic residues" evidence="5">
    <location>
        <begin position="98"/>
        <end position="114"/>
    </location>
</feature>
<dbReference type="InterPro" id="IPR007274">
    <property type="entry name" value="Cop_transporter"/>
</dbReference>
<keyword evidence="3 4" id="KW-0472">Membrane</keyword>
<evidence type="ECO:0000256" key="1">
    <source>
        <dbReference type="ARBA" id="ARBA00022692"/>
    </source>
</evidence>
<keyword evidence="4" id="KW-0813">Transport</keyword>
<feature type="region of interest" description="Disordered" evidence="5">
    <location>
        <begin position="1"/>
        <end position="28"/>
    </location>
</feature>
<dbReference type="OrthoDB" id="161814at2759"/>
<sequence length="210" mass="24332">MESSYTQQMRQHDHHHEPSDAASPMPRCSDGGQHGMNMYFHFSDLATILFSFWKTDSALSILAACVVVFIVAVLYELLKFYREWLRRNEDKRLEGGAHRRRRRHSRRSRRRHRSSSMTVDSDSVGEVSLPMSTASGVVPNDGRNKVRLPWLAPMHMYQTLLHMVQVTISFMLMLVFMTFNVWLCMAVVLGAGLGYFLFFVREESITEHCN</sequence>
<evidence type="ECO:0000256" key="3">
    <source>
        <dbReference type="ARBA" id="ARBA00023136"/>
    </source>
</evidence>
<feature type="transmembrane region" description="Helical" evidence="4">
    <location>
        <begin position="179"/>
        <end position="200"/>
    </location>
</feature>
<dbReference type="GO" id="GO:0016020">
    <property type="term" value="C:membrane"/>
    <property type="evidence" value="ECO:0007669"/>
    <property type="project" value="UniProtKB-SubCell"/>
</dbReference>
<accession>A0A6P8XI69</accession>
<reference evidence="7" key="1">
    <citation type="submission" date="2025-08" db="UniProtKB">
        <authorList>
            <consortium name="RefSeq"/>
        </authorList>
    </citation>
    <scope>IDENTIFICATION</scope>
    <source>
        <strain evidence="7">15112-1751.03</strain>
        <tissue evidence="7">Whole Adult</tissue>
    </source>
</reference>
<dbReference type="AlphaFoldDB" id="A0A6P8XI69"/>
<evidence type="ECO:0000256" key="4">
    <source>
        <dbReference type="RuleBase" id="RU367022"/>
    </source>
</evidence>
<feature type="transmembrane region" description="Helical" evidence="4">
    <location>
        <begin position="155"/>
        <end position="173"/>
    </location>
</feature>
<evidence type="ECO:0000256" key="2">
    <source>
        <dbReference type="ARBA" id="ARBA00022989"/>
    </source>
</evidence>
<feature type="compositionally biased region" description="Basic and acidic residues" evidence="5">
    <location>
        <begin position="10"/>
        <end position="19"/>
    </location>
</feature>
<comment type="subcellular location">
    <subcellularLocation>
        <location evidence="4">Membrane</location>
        <topology evidence="4">Multi-pass membrane protein</topology>
    </subcellularLocation>
</comment>
<dbReference type="GeneID" id="117573438"/>
<dbReference type="RefSeq" id="XP_034112549.1">
    <property type="nucleotide sequence ID" value="XM_034256658.2"/>
</dbReference>
<dbReference type="GO" id="GO:0005375">
    <property type="term" value="F:copper ion transmembrane transporter activity"/>
    <property type="evidence" value="ECO:0007669"/>
    <property type="project" value="UniProtKB-UniRule"/>
</dbReference>
<keyword evidence="1 4" id="KW-0812">Transmembrane</keyword>
<gene>
    <name evidence="7" type="primary">LOC117573438</name>
</gene>
<keyword evidence="6" id="KW-1185">Reference proteome</keyword>
<feature type="transmembrane region" description="Helical" evidence="4">
    <location>
        <begin position="59"/>
        <end position="78"/>
    </location>
</feature>
<dbReference type="Pfam" id="PF04145">
    <property type="entry name" value="Ctr"/>
    <property type="match status" value="1"/>
</dbReference>
<dbReference type="Proteomes" id="UP000515160">
    <property type="component" value="Chromosome 2R"/>
</dbReference>
<dbReference type="PANTHER" id="PTHR12483">
    <property type="entry name" value="SOLUTE CARRIER FAMILY 31 COPPER TRANSPORTERS"/>
    <property type="match status" value="1"/>
</dbReference>
<keyword evidence="4" id="KW-0186">Copper</keyword>
<organism evidence="6 7">
    <name type="scientific">Drosophila albomicans</name>
    <name type="common">Fruit fly</name>
    <dbReference type="NCBI Taxonomy" id="7291"/>
    <lineage>
        <taxon>Eukaryota</taxon>
        <taxon>Metazoa</taxon>
        <taxon>Ecdysozoa</taxon>
        <taxon>Arthropoda</taxon>
        <taxon>Hexapoda</taxon>
        <taxon>Insecta</taxon>
        <taxon>Pterygota</taxon>
        <taxon>Neoptera</taxon>
        <taxon>Endopterygota</taxon>
        <taxon>Diptera</taxon>
        <taxon>Brachycera</taxon>
        <taxon>Muscomorpha</taxon>
        <taxon>Ephydroidea</taxon>
        <taxon>Drosophilidae</taxon>
        <taxon>Drosophila</taxon>
    </lineage>
</organism>
<keyword evidence="4" id="KW-0406">Ion transport</keyword>
<dbReference type="PANTHER" id="PTHR12483:SF115">
    <property type="entry name" value="COPPER TRANSPORT PROTEIN"/>
    <property type="match status" value="1"/>
</dbReference>
<evidence type="ECO:0000313" key="7">
    <source>
        <dbReference type="RefSeq" id="XP_034112549.1"/>
    </source>
</evidence>
<evidence type="ECO:0000256" key="5">
    <source>
        <dbReference type="SAM" id="MobiDB-lite"/>
    </source>
</evidence>
<name>A0A6P8XI69_DROAB</name>
<feature type="region of interest" description="Disordered" evidence="5">
    <location>
        <begin position="94"/>
        <end position="124"/>
    </location>
</feature>
<protein>
    <recommendedName>
        <fullName evidence="4">Copper transport protein</fullName>
    </recommendedName>
</protein>
<dbReference type="CTD" id="43668"/>
<proteinExistence type="inferred from homology"/>